<keyword evidence="10 12" id="KW-0739">Sodium transport</keyword>
<evidence type="ECO:0000256" key="10">
    <source>
        <dbReference type="ARBA" id="ARBA00023201"/>
    </source>
</evidence>
<accession>A0A7R9A5C4</accession>
<dbReference type="EMBL" id="LR901252">
    <property type="protein sequence ID" value="CAD7248190.1"/>
    <property type="molecule type" value="Genomic_DNA"/>
</dbReference>
<reference evidence="13" key="1">
    <citation type="submission" date="2020-11" db="EMBL/GenBank/DDBJ databases">
        <authorList>
            <person name="Tran Van P."/>
        </authorList>
    </citation>
    <scope>NUCLEOTIDE SEQUENCE</scope>
</reference>
<keyword evidence="4 12" id="KW-0894">Sodium channel</keyword>
<organism evidence="13">
    <name type="scientific">Darwinula stevensoni</name>
    <dbReference type="NCBI Taxonomy" id="69355"/>
    <lineage>
        <taxon>Eukaryota</taxon>
        <taxon>Metazoa</taxon>
        <taxon>Ecdysozoa</taxon>
        <taxon>Arthropoda</taxon>
        <taxon>Crustacea</taxon>
        <taxon>Oligostraca</taxon>
        <taxon>Ostracoda</taxon>
        <taxon>Podocopa</taxon>
        <taxon>Podocopida</taxon>
        <taxon>Darwinulocopina</taxon>
        <taxon>Darwinuloidea</taxon>
        <taxon>Darwinulidae</taxon>
        <taxon>Darwinula</taxon>
    </lineage>
</organism>
<keyword evidence="9" id="KW-0472">Membrane</keyword>
<keyword evidence="3 12" id="KW-0813">Transport</keyword>
<comment type="similarity">
    <text evidence="2 12">Belongs to the amiloride-sensitive sodium channel (TC 1.A.6) family.</text>
</comment>
<evidence type="ECO:0000256" key="6">
    <source>
        <dbReference type="ARBA" id="ARBA00022989"/>
    </source>
</evidence>
<dbReference type="Gene3D" id="1.10.287.770">
    <property type="entry name" value="YojJ-like"/>
    <property type="match status" value="1"/>
</dbReference>
<evidence type="ECO:0000313" key="14">
    <source>
        <dbReference type="Proteomes" id="UP000677054"/>
    </source>
</evidence>
<proteinExistence type="inferred from homology"/>
<evidence type="ECO:0000256" key="8">
    <source>
        <dbReference type="ARBA" id="ARBA00023065"/>
    </source>
</evidence>
<comment type="subcellular location">
    <subcellularLocation>
        <location evidence="1">Membrane</location>
        <topology evidence="1">Multi-pass membrane protein</topology>
    </subcellularLocation>
</comment>
<keyword evidence="14" id="KW-1185">Reference proteome</keyword>
<dbReference type="GO" id="GO:0015280">
    <property type="term" value="F:ligand-gated sodium channel activity"/>
    <property type="evidence" value="ECO:0007669"/>
    <property type="project" value="TreeGrafter"/>
</dbReference>
<evidence type="ECO:0000256" key="2">
    <source>
        <dbReference type="ARBA" id="ARBA00007193"/>
    </source>
</evidence>
<dbReference type="PANTHER" id="PTHR11690">
    <property type="entry name" value="AMILORIDE-SENSITIVE SODIUM CHANNEL-RELATED"/>
    <property type="match status" value="1"/>
</dbReference>
<keyword evidence="8 12" id="KW-0406">Ion transport</keyword>
<evidence type="ECO:0000256" key="12">
    <source>
        <dbReference type="RuleBase" id="RU000679"/>
    </source>
</evidence>
<evidence type="ECO:0000256" key="11">
    <source>
        <dbReference type="ARBA" id="ARBA00023303"/>
    </source>
</evidence>
<name>A0A7R9A5C4_9CRUS</name>
<keyword evidence="7" id="KW-0915">Sodium</keyword>
<evidence type="ECO:0000256" key="4">
    <source>
        <dbReference type="ARBA" id="ARBA00022461"/>
    </source>
</evidence>
<dbReference type="Proteomes" id="UP000677054">
    <property type="component" value="Unassembled WGS sequence"/>
</dbReference>
<gene>
    <name evidence="13" type="ORF">DSTB1V02_LOCUS8010</name>
</gene>
<keyword evidence="5 12" id="KW-0812">Transmembrane</keyword>
<dbReference type="OrthoDB" id="6502088at2759"/>
<evidence type="ECO:0000256" key="3">
    <source>
        <dbReference type="ARBA" id="ARBA00022448"/>
    </source>
</evidence>
<dbReference type="PANTHER" id="PTHR11690:SF248">
    <property type="entry name" value="PICKPOCKET 17, ISOFORM A"/>
    <property type="match status" value="1"/>
</dbReference>
<dbReference type="PRINTS" id="PR01078">
    <property type="entry name" value="AMINACHANNEL"/>
</dbReference>
<dbReference type="AlphaFoldDB" id="A0A7R9A5C4"/>
<keyword evidence="11 12" id="KW-0407">Ion channel</keyword>
<evidence type="ECO:0000256" key="5">
    <source>
        <dbReference type="ARBA" id="ARBA00022692"/>
    </source>
</evidence>
<dbReference type="Pfam" id="PF00858">
    <property type="entry name" value="ASC"/>
    <property type="match status" value="1"/>
</dbReference>
<evidence type="ECO:0000256" key="9">
    <source>
        <dbReference type="ARBA" id="ARBA00023136"/>
    </source>
</evidence>
<protein>
    <submittedName>
        <fullName evidence="13">Uncharacterized protein</fullName>
    </submittedName>
</protein>
<evidence type="ECO:0000313" key="13">
    <source>
        <dbReference type="EMBL" id="CAD7248190.1"/>
    </source>
</evidence>
<dbReference type="GO" id="GO:0005886">
    <property type="term" value="C:plasma membrane"/>
    <property type="evidence" value="ECO:0007669"/>
    <property type="project" value="TreeGrafter"/>
</dbReference>
<dbReference type="InterPro" id="IPR001873">
    <property type="entry name" value="ENaC"/>
</dbReference>
<sequence>MDTATAESAVRWSTQVRKLSAGRGRYTLTGETDIPVGLLGKMERGISHWKGSIVHFRHFPTTNSIGNFGRRRYSNAGFEKIFQVSRGKRSHLTSTREFISCSASVSILEYVLRRWGDLRSSLREPRFVPVGNSEMVVSLIEEYLSFPTNTLYKVNVMEAIPAPAITICPRNSISKYAAETSERHDGDSFWTKQLPHLLREIEFFEEVHLELDFIMSNDYYWEKKGSWTRRIYFGAYDEHYYECFTLNIKEPMKIGRQSICGNGVTRLGNAFLLSFDQMQQIHHSNIPELEIYIHEKAEPYSDLPIHDAYKIVMNNGSIAEVLITHSVMEFQDKQEASCSTEPNHSYVKCMEECFFQKLLADNQTKCVVEEILPPWKNFSVLTPRCEEKDEKEFQGSLKYHEKYLEGCKCKRRCKVLRYTIDFHPTPTCEGQEGNAILFFTFVSKQVEMFTEQPAMSILGLMSNIGGIVGMCLGISLLSIYDILEAFALTLHNRVATALGTARSEDRAACPLRTRCPLPPLCRRLANIKKRLRPRRPDSLSSVRWLYRGRSAERSDVPLCNERGKAALDELEPHDLAWELQGVLNVMGVISDCNLETSRCVSLMPSLGKDLKFDRVRAETSLQTLMGVAEDTVRYYTMDRVDATPTLPPCALEAGSRLNGFAKTVKFVYFLPEPNKRNACFIPPARNTGDVRGFAEGKDKVCAGLVELVGVGIECTEELPGVVGGVLEWTGEACRPERGEGLE</sequence>
<keyword evidence="6" id="KW-1133">Transmembrane helix</keyword>
<evidence type="ECO:0000256" key="7">
    <source>
        <dbReference type="ARBA" id="ARBA00023053"/>
    </source>
</evidence>
<evidence type="ECO:0000256" key="1">
    <source>
        <dbReference type="ARBA" id="ARBA00004141"/>
    </source>
</evidence>
<dbReference type="EMBL" id="CAJPEV010001735">
    <property type="protein sequence ID" value="CAG0894111.1"/>
    <property type="molecule type" value="Genomic_DNA"/>
</dbReference>